<evidence type="ECO:0000256" key="1">
    <source>
        <dbReference type="ARBA" id="ARBA00022490"/>
    </source>
</evidence>
<accession>A0A4Y4EVB3</accession>
<comment type="caution">
    <text evidence="13">The sequence shown here is derived from an EMBL/GenBank/DDBJ whole genome shotgun (WGS) entry which is preliminary data.</text>
</comment>
<name>A0A4Y4EVB3_9GAMM</name>
<dbReference type="GO" id="GO:0005524">
    <property type="term" value="F:ATP binding"/>
    <property type="evidence" value="ECO:0007669"/>
    <property type="project" value="UniProtKB-UniRule"/>
</dbReference>
<keyword evidence="1 11" id="KW-0963">Cytoplasm</keyword>
<comment type="catalytic activity">
    <reaction evidence="11">
        <text>L-threonyl-[protein] + ATP = O-phospho-L-threonyl-[protein] + ADP + H(+)</text>
        <dbReference type="Rhea" id="RHEA:46608"/>
        <dbReference type="Rhea" id="RHEA-COMP:11060"/>
        <dbReference type="Rhea" id="RHEA-COMP:11605"/>
        <dbReference type="ChEBI" id="CHEBI:15378"/>
        <dbReference type="ChEBI" id="CHEBI:30013"/>
        <dbReference type="ChEBI" id="CHEBI:30616"/>
        <dbReference type="ChEBI" id="CHEBI:61977"/>
        <dbReference type="ChEBI" id="CHEBI:456216"/>
        <dbReference type="EC" id="2.7.11.1"/>
    </reaction>
</comment>
<protein>
    <recommendedName>
        <fullName evidence="11">Stress response kinase A</fullName>
        <ecNumber evidence="11">2.7.11.1</ecNumber>
    </recommendedName>
    <alternativeName>
        <fullName evidence="11">Serine/threonine-protein kinase SrkA</fullName>
    </alternativeName>
</protein>
<evidence type="ECO:0000256" key="11">
    <source>
        <dbReference type="HAMAP-Rule" id="MF_01497"/>
    </source>
</evidence>
<keyword evidence="7 11" id="KW-0418">Kinase</keyword>
<keyword evidence="2 11" id="KW-0723">Serine/threonine-protein kinase</keyword>
<evidence type="ECO:0000313" key="13">
    <source>
        <dbReference type="EMBL" id="GED21822.1"/>
    </source>
</evidence>
<dbReference type="Gene3D" id="3.30.200.70">
    <property type="match status" value="1"/>
</dbReference>
<dbReference type="PANTHER" id="PTHR39573:SF1">
    <property type="entry name" value="STRESS RESPONSE KINASE A"/>
    <property type="match status" value="1"/>
</dbReference>
<dbReference type="Gene3D" id="1.10.510.10">
    <property type="entry name" value="Transferase(Phosphotransferase) domain 1"/>
    <property type="match status" value="1"/>
</dbReference>
<dbReference type="HAMAP" id="MF_01497">
    <property type="entry name" value="SrkA_kinase"/>
    <property type="match status" value="1"/>
</dbReference>
<feature type="site" description="ATP" evidence="11">
    <location>
        <position position="42"/>
    </location>
</feature>
<feature type="domain" description="Aminoglycoside phosphotransferase" evidence="12">
    <location>
        <begin position="42"/>
        <end position="272"/>
    </location>
</feature>
<dbReference type="GO" id="GO:0005737">
    <property type="term" value="C:cytoplasm"/>
    <property type="evidence" value="ECO:0007669"/>
    <property type="project" value="UniProtKB-SubCell"/>
</dbReference>
<evidence type="ECO:0000256" key="7">
    <source>
        <dbReference type="ARBA" id="ARBA00022777"/>
    </source>
</evidence>
<dbReference type="Gene3D" id="1.20.1270.170">
    <property type="match status" value="1"/>
</dbReference>
<evidence type="ECO:0000313" key="14">
    <source>
        <dbReference type="Proteomes" id="UP000319812"/>
    </source>
</evidence>
<keyword evidence="8 11" id="KW-0067">ATP-binding</keyword>
<feature type="binding site" evidence="11">
    <location>
        <position position="213"/>
    </location>
    <ligand>
        <name>Mg(2+)</name>
        <dbReference type="ChEBI" id="CHEBI:18420"/>
    </ligand>
</feature>
<dbReference type="AlphaFoldDB" id="A0A4Y4EVB3"/>
<evidence type="ECO:0000256" key="9">
    <source>
        <dbReference type="ARBA" id="ARBA00022842"/>
    </source>
</evidence>
<dbReference type="NCBIfam" id="NF008738">
    <property type="entry name" value="PRK11768.1"/>
    <property type="match status" value="1"/>
</dbReference>
<keyword evidence="10 11" id="KW-0346">Stress response</keyword>
<organism evidence="13 14">
    <name type="scientific">Halomonas halmophila</name>
    <dbReference type="NCBI Taxonomy" id="252"/>
    <lineage>
        <taxon>Bacteria</taxon>
        <taxon>Pseudomonadati</taxon>
        <taxon>Pseudomonadota</taxon>
        <taxon>Gammaproteobacteria</taxon>
        <taxon>Oceanospirillales</taxon>
        <taxon>Halomonadaceae</taxon>
        <taxon>Halomonas</taxon>
    </lineage>
</organism>
<dbReference type="SUPFAM" id="SSF56112">
    <property type="entry name" value="Protein kinase-like (PK-like)"/>
    <property type="match status" value="1"/>
</dbReference>
<comment type="catalytic activity">
    <reaction evidence="11">
        <text>L-seryl-[protein] + ATP = O-phospho-L-seryl-[protein] + ADP + H(+)</text>
        <dbReference type="Rhea" id="RHEA:17989"/>
        <dbReference type="Rhea" id="RHEA-COMP:9863"/>
        <dbReference type="Rhea" id="RHEA-COMP:11604"/>
        <dbReference type="ChEBI" id="CHEBI:15378"/>
        <dbReference type="ChEBI" id="CHEBI:29999"/>
        <dbReference type="ChEBI" id="CHEBI:30616"/>
        <dbReference type="ChEBI" id="CHEBI:83421"/>
        <dbReference type="ChEBI" id="CHEBI:456216"/>
        <dbReference type="EC" id="2.7.11.1"/>
    </reaction>
</comment>
<reference evidence="13 14" key="1">
    <citation type="submission" date="2019-06" db="EMBL/GenBank/DDBJ databases">
        <title>Whole genome shotgun sequence of Halomonas halmophila NBRC 15537.</title>
        <authorList>
            <person name="Hosoyama A."/>
            <person name="Uohara A."/>
            <person name="Ohji S."/>
            <person name="Ichikawa N."/>
        </authorList>
    </citation>
    <scope>NUCLEOTIDE SEQUENCE [LARGE SCALE GENOMIC DNA]</scope>
    <source>
        <strain evidence="13 14">NBRC 15537</strain>
    </source>
</reference>
<keyword evidence="5 11" id="KW-0479">Metal-binding</keyword>
<comment type="similarity">
    <text evidence="11">Belongs to the SrkA/RdoA protein kinase family.</text>
</comment>
<evidence type="ECO:0000256" key="5">
    <source>
        <dbReference type="ARBA" id="ARBA00022723"/>
    </source>
</evidence>
<dbReference type="Proteomes" id="UP000319812">
    <property type="component" value="Unassembled WGS sequence"/>
</dbReference>
<dbReference type="PANTHER" id="PTHR39573">
    <property type="entry name" value="STRESS RESPONSE KINASE A"/>
    <property type="match status" value="1"/>
</dbReference>
<evidence type="ECO:0000256" key="4">
    <source>
        <dbReference type="ARBA" id="ARBA00022679"/>
    </source>
</evidence>
<gene>
    <name evidence="11 13" type="primary">srkA</name>
    <name evidence="13" type="ORF">HHA01_07990</name>
</gene>
<dbReference type="InterPro" id="IPR011009">
    <property type="entry name" value="Kinase-like_dom_sf"/>
</dbReference>
<dbReference type="Pfam" id="PF01636">
    <property type="entry name" value="APH"/>
    <property type="match status" value="1"/>
</dbReference>
<keyword evidence="6 11" id="KW-0547">Nucleotide-binding</keyword>
<feature type="binding site" evidence="11">
    <location>
        <position position="225"/>
    </location>
    <ligand>
        <name>Mg(2+)</name>
        <dbReference type="ChEBI" id="CHEBI:18420"/>
    </ligand>
</feature>
<keyword evidence="14" id="KW-1185">Reference proteome</keyword>
<dbReference type="InterPro" id="IPR032882">
    <property type="entry name" value="SrkA/RdoA"/>
</dbReference>
<evidence type="ECO:0000256" key="3">
    <source>
        <dbReference type="ARBA" id="ARBA00022553"/>
    </source>
</evidence>
<keyword evidence="4 11" id="KW-0808">Transferase</keyword>
<dbReference type="GO" id="GO:0106310">
    <property type="term" value="F:protein serine kinase activity"/>
    <property type="evidence" value="ECO:0007669"/>
    <property type="project" value="RHEA"/>
</dbReference>
<evidence type="ECO:0000256" key="8">
    <source>
        <dbReference type="ARBA" id="ARBA00022840"/>
    </source>
</evidence>
<evidence type="ECO:0000256" key="6">
    <source>
        <dbReference type="ARBA" id="ARBA00022741"/>
    </source>
</evidence>
<comment type="function">
    <text evidence="11">A protein kinase that phosphorylates Ser and Thr residues. Probably acts to suppress the effects of stress linked to accumulation of reactive oxygen species. Probably involved in the extracytoplasmic stress response.</text>
</comment>
<evidence type="ECO:0000259" key="12">
    <source>
        <dbReference type="Pfam" id="PF01636"/>
    </source>
</evidence>
<comment type="subunit">
    <text evidence="11">Monomer.</text>
</comment>
<feature type="active site" description="Proton acceptor" evidence="11">
    <location>
        <position position="208"/>
    </location>
</feature>
<evidence type="ECO:0000256" key="2">
    <source>
        <dbReference type="ARBA" id="ARBA00022527"/>
    </source>
</evidence>
<dbReference type="EC" id="2.7.11.1" evidence="11"/>
<dbReference type="EMBL" id="BJOC01000012">
    <property type="protein sequence ID" value="GED21822.1"/>
    <property type="molecule type" value="Genomic_DNA"/>
</dbReference>
<feature type="active site" evidence="11">
    <location>
        <position position="225"/>
    </location>
</feature>
<sequence>MNLERRMQDSLHPFARLEPSRVVAAVESLGFWLPGEPFALNSYENRVYMLHDDERRRWIAKFYRPGRWSNEQIQEEHDFLAELAAAEVSVAAPWRDAQGVSLHQAEGFRFALYPQLSGQAPELDNPAHLFALGEVIGAMHAVGEQGRFVERRRLDLDEMLAEACEAVLASPWLERRQRQAYTRVTDDLRRALADRGWSPEASIRVHGDCHLGNILGRDEAFGLVDFDDCLTAPAVQDIWMLLSGQEEDEWQMQLSEVIEGYEQHREFDRGELALIEPLRALRLIRHSAWLVARWADPAFPMAFPWLAESRYWDEHIRQLEQQRRWLETASG</sequence>
<dbReference type="GO" id="GO:0004674">
    <property type="term" value="F:protein serine/threonine kinase activity"/>
    <property type="evidence" value="ECO:0007669"/>
    <property type="project" value="UniProtKB-UniRule"/>
</dbReference>
<proteinExistence type="inferred from homology"/>
<comment type="cofactor">
    <cofactor evidence="11">
        <name>Mg(2+)</name>
        <dbReference type="ChEBI" id="CHEBI:18420"/>
    </cofactor>
</comment>
<dbReference type="GO" id="GO:0000287">
    <property type="term" value="F:magnesium ion binding"/>
    <property type="evidence" value="ECO:0007669"/>
    <property type="project" value="UniProtKB-UniRule"/>
</dbReference>
<dbReference type="InterPro" id="IPR002575">
    <property type="entry name" value="Aminoglycoside_PTrfase"/>
</dbReference>
<keyword evidence="3 11" id="KW-0597">Phosphoprotein</keyword>
<evidence type="ECO:0000256" key="10">
    <source>
        <dbReference type="ARBA" id="ARBA00023016"/>
    </source>
</evidence>
<comment type="subcellular location">
    <subcellularLocation>
        <location evidence="11">Cytoplasm</location>
    </subcellularLocation>
</comment>
<keyword evidence="9 11" id="KW-0460">Magnesium</keyword>